<gene>
    <name evidence="2" type="ORF">AVDCRST_MAG06-1918</name>
</gene>
<dbReference type="AlphaFoldDB" id="A0A6J4NUN9"/>
<evidence type="ECO:0000313" key="2">
    <source>
        <dbReference type="EMBL" id="CAA9396234.1"/>
    </source>
</evidence>
<evidence type="ECO:0000256" key="1">
    <source>
        <dbReference type="SAM" id="MobiDB-lite"/>
    </source>
</evidence>
<feature type="region of interest" description="Disordered" evidence="1">
    <location>
        <begin position="1"/>
        <end position="86"/>
    </location>
</feature>
<accession>A0A6J4NUN9</accession>
<dbReference type="EMBL" id="CADCUP010000129">
    <property type="protein sequence ID" value="CAA9396234.1"/>
    <property type="molecule type" value="Genomic_DNA"/>
</dbReference>
<protein>
    <submittedName>
        <fullName evidence="2">Uncharacterized protein</fullName>
    </submittedName>
</protein>
<feature type="compositionally biased region" description="Low complexity" evidence="1">
    <location>
        <begin position="39"/>
        <end position="54"/>
    </location>
</feature>
<name>A0A6J4NUN9_9ACTN</name>
<organism evidence="2">
    <name type="scientific">uncultured Nocardioides sp</name>
    <dbReference type="NCBI Taxonomy" id="198441"/>
    <lineage>
        <taxon>Bacteria</taxon>
        <taxon>Bacillati</taxon>
        <taxon>Actinomycetota</taxon>
        <taxon>Actinomycetes</taxon>
        <taxon>Propionibacteriales</taxon>
        <taxon>Nocardioidaceae</taxon>
        <taxon>Nocardioides</taxon>
        <taxon>environmental samples</taxon>
    </lineage>
</organism>
<proteinExistence type="predicted"/>
<reference evidence="2" key="1">
    <citation type="submission" date="2020-02" db="EMBL/GenBank/DDBJ databases">
        <authorList>
            <person name="Meier V. D."/>
        </authorList>
    </citation>
    <scope>NUCLEOTIDE SEQUENCE</scope>
    <source>
        <strain evidence="2">AVDCRST_MAG06</strain>
    </source>
</reference>
<feature type="compositionally biased region" description="Low complexity" evidence="1">
    <location>
        <begin position="61"/>
        <end position="72"/>
    </location>
</feature>
<sequence length="86" mass="8783">MEAGRRAGLSTTRASSPVPSPIRAMPATPRGAKMWSRCTSTAPGASSSPGSAATRWRHRASAATATVAASSAHEPVSPSRPPMANR</sequence>